<evidence type="ECO:0000313" key="16">
    <source>
        <dbReference type="Proteomes" id="UP000075243"/>
    </source>
</evidence>
<dbReference type="SMART" id="SM00365">
    <property type="entry name" value="LRR_SD22"/>
    <property type="match status" value="4"/>
</dbReference>
<dbReference type="InterPro" id="IPR003591">
    <property type="entry name" value="Leu-rich_rpt_typical-subtyp"/>
</dbReference>
<evidence type="ECO:0000313" key="15">
    <source>
        <dbReference type="EMBL" id="KYP34202.1"/>
    </source>
</evidence>
<evidence type="ECO:0000256" key="9">
    <source>
        <dbReference type="ARBA" id="ARBA00023136"/>
    </source>
</evidence>
<feature type="domain" description="Leucine-rich repeat-containing N-terminal plant-type" evidence="14">
    <location>
        <begin position="28"/>
        <end position="67"/>
    </location>
</feature>
<comment type="subcellular location">
    <subcellularLocation>
        <location evidence="1">Cell membrane</location>
        <topology evidence="1">Single-pass type I membrane protein</topology>
    </subcellularLocation>
</comment>
<keyword evidence="7" id="KW-0677">Repeat</keyword>
<evidence type="ECO:0000256" key="5">
    <source>
        <dbReference type="ARBA" id="ARBA00022692"/>
    </source>
</evidence>
<gene>
    <name evidence="15" type="ORF">KK1_044877</name>
</gene>
<evidence type="ECO:0000256" key="4">
    <source>
        <dbReference type="ARBA" id="ARBA00022614"/>
    </source>
</evidence>
<proteinExistence type="inferred from homology"/>
<keyword evidence="10 15" id="KW-0675">Receptor</keyword>
<dbReference type="InterPro" id="IPR046956">
    <property type="entry name" value="RLP23-like"/>
</dbReference>
<dbReference type="OMA" id="TNDDIIC"/>
<evidence type="ECO:0000256" key="3">
    <source>
        <dbReference type="ARBA" id="ARBA00022475"/>
    </source>
</evidence>
<dbReference type="Proteomes" id="UP000075243">
    <property type="component" value="Unassembled WGS sequence"/>
</dbReference>
<dbReference type="SMART" id="SM00369">
    <property type="entry name" value="LRR_TYP"/>
    <property type="match status" value="5"/>
</dbReference>
<dbReference type="SUPFAM" id="SSF52058">
    <property type="entry name" value="L domain-like"/>
    <property type="match status" value="2"/>
</dbReference>
<keyword evidence="15" id="KW-0418">Kinase</keyword>
<evidence type="ECO:0000256" key="7">
    <source>
        <dbReference type="ARBA" id="ARBA00022737"/>
    </source>
</evidence>
<reference evidence="15" key="1">
    <citation type="journal article" date="2012" name="Nat. Biotechnol.">
        <title>Draft genome sequence of pigeonpea (Cajanus cajan), an orphan legume crop of resource-poor farmers.</title>
        <authorList>
            <person name="Varshney R.K."/>
            <person name="Chen W."/>
            <person name="Li Y."/>
            <person name="Bharti A.K."/>
            <person name="Saxena R.K."/>
            <person name="Schlueter J.A."/>
            <person name="Donoghue M.T."/>
            <person name="Azam S."/>
            <person name="Fan G."/>
            <person name="Whaley A.M."/>
            <person name="Farmer A.D."/>
            <person name="Sheridan J."/>
            <person name="Iwata A."/>
            <person name="Tuteja R."/>
            <person name="Penmetsa R.V."/>
            <person name="Wu W."/>
            <person name="Upadhyaya H.D."/>
            <person name="Yang S.P."/>
            <person name="Shah T."/>
            <person name="Saxena K.B."/>
            <person name="Michael T."/>
            <person name="McCombie W.R."/>
            <person name="Yang B."/>
            <person name="Zhang G."/>
            <person name="Yang H."/>
            <person name="Wang J."/>
            <person name="Spillane C."/>
            <person name="Cook D.R."/>
            <person name="May G.D."/>
            <person name="Xu X."/>
            <person name="Jackson S.A."/>
        </authorList>
    </citation>
    <scope>NUCLEOTIDE SEQUENCE [LARGE SCALE GENOMIC DNA]</scope>
</reference>
<comment type="similarity">
    <text evidence="2">Belongs to the RLP family.</text>
</comment>
<evidence type="ECO:0000256" key="13">
    <source>
        <dbReference type="SAM" id="SignalP"/>
    </source>
</evidence>
<dbReference type="PANTHER" id="PTHR48061:SF46">
    <property type="entry name" value="LEUCINE-RICH REPEAT-CONTAINING N-TERMINAL PLANT-TYPE DOMAIN-CONTAINING PROTEIN"/>
    <property type="match status" value="1"/>
</dbReference>
<keyword evidence="8 12" id="KW-1133">Transmembrane helix</keyword>
<dbReference type="STRING" id="3821.A0A151QVD3"/>
<dbReference type="GO" id="GO:0016301">
    <property type="term" value="F:kinase activity"/>
    <property type="evidence" value="ECO:0007669"/>
    <property type="project" value="UniProtKB-KW"/>
</dbReference>
<dbReference type="InterPro" id="IPR001611">
    <property type="entry name" value="Leu-rich_rpt"/>
</dbReference>
<dbReference type="Gramene" id="C.cajan_44546.t">
    <property type="protein sequence ID" value="C.cajan_44546.t"/>
    <property type="gene ID" value="C.cajan_44546"/>
</dbReference>
<evidence type="ECO:0000256" key="11">
    <source>
        <dbReference type="ARBA" id="ARBA00023180"/>
    </source>
</evidence>
<evidence type="ECO:0000259" key="14">
    <source>
        <dbReference type="Pfam" id="PF08263"/>
    </source>
</evidence>
<evidence type="ECO:0000256" key="1">
    <source>
        <dbReference type="ARBA" id="ARBA00004251"/>
    </source>
</evidence>
<feature type="transmembrane region" description="Helical" evidence="12">
    <location>
        <begin position="581"/>
        <end position="601"/>
    </location>
</feature>
<evidence type="ECO:0000256" key="2">
    <source>
        <dbReference type="ARBA" id="ARBA00009592"/>
    </source>
</evidence>
<dbReference type="GO" id="GO:0005886">
    <property type="term" value="C:plasma membrane"/>
    <property type="evidence" value="ECO:0007669"/>
    <property type="project" value="UniProtKB-SubCell"/>
</dbReference>
<sequence>MESWKAWLLVCWQFLLFQFSSSHSLCHPHDNFALLQFKASFTVDIDSKITTWENGTDCCSWQGVTCDLISGHVTGLNLMQSGLENQIHPNSTLFQLSHLQSLNLALNDFSDSPMSPLFGGFENLAHLNLSDSSFIGEIPSQISHLSKLESLDLSYNGRLKSSLNLSSSLVTLSLVESELKGILTNDDIICLPNLQHLYMSYNYNLLGQLPSFGCSTSLTILDLSENNFNGSIPPSFFNLTNLTFLDLSSNYLKGSIPNVFHQSNRFEELDLSDNHIGGFSNMIDLRFDHNLLNGTIPSWCLSLRDVSFMDLSNNKLNGRIPNWLHEMGSFLSFLRVLDLQMNKLFGSVPSNFSRSNQLRTLSLNGNQLEGPLPKSLSNCNSLVILNLGNNQIEDTFPHWLQTLLNLRALVLRANKFHDYMTITTKSMSLTFRKIPTEFVNIDLSQNKFEGEIPKVIGELDALIGLNFSHNRLNGLIPQSMGNLTKLESLDLSSNLLTGTIPIELTNLNFLELLNLSHNHLVGEIPQGKQFNTFMNDSYEGNLGLCGLPLSKKCGMDNEQHSPPSLTVLREHKFGFGWKPVAIGYGCGMVFGVVMGCCVLLLGKPRWLVRMIGSLLN</sequence>
<keyword evidence="16" id="KW-1185">Reference proteome</keyword>
<dbReference type="FunFam" id="3.80.10.10:FF:000041">
    <property type="entry name" value="LRR receptor-like serine/threonine-protein kinase ERECTA"/>
    <property type="match status" value="1"/>
</dbReference>
<dbReference type="Gene3D" id="3.80.10.10">
    <property type="entry name" value="Ribonuclease Inhibitor"/>
    <property type="match status" value="5"/>
</dbReference>
<protein>
    <submittedName>
        <fullName evidence="15">LRR receptor-like serine/threonine-protein kinase At4g08850 family</fullName>
    </submittedName>
</protein>
<organism evidence="15 16">
    <name type="scientific">Cajanus cajan</name>
    <name type="common">Pigeon pea</name>
    <name type="synonym">Cajanus indicus</name>
    <dbReference type="NCBI Taxonomy" id="3821"/>
    <lineage>
        <taxon>Eukaryota</taxon>
        <taxon>Viridiplantae</taxon>
        <taxon>Streptophyta</taxon>
        <taxon>Embryophyta</taxon>
        <taxon>Tracheophyta</taxon>
        <taxon>Spermatophyta</taxon>
        <taxon>Magnoliopsida</taxon>
        <taxon>eudicotyledons</taxon>
        <taxon>Gunneridae</taxon>
        <taxon>Pentapetalae</taxon>
        <taxon>rosids</taxon>
        <taxon>fabids</taxon>
        <taxon>Fabales</taxon>
        <taxon>Fabaceae</taxon>
        <taxon>Papilionoideae</taxon>
        <taxon>50 kb inversion clade</taxon>
        <taxon>NPAAA clade</taxon>
        <taxon>indigoferoid/millettioid clade</taxon>
        <taxon>Phaseoleae</taxon>
        <taxon>Cajanus</taxon>
    </lineage>
</organism>
<dbReference type="FunFam" id="3.80.10.10:FF:000095">
    <property type="entry name" value="LRR receptor-like serine/threonine-protein kinase GSO1"/>
    <property type="match status" value="1"/>
</dbReference>
<dbReference type="PRINTS" id="PR00019">
    <property type="entry name" value="LEURICHRPT"/>
</dbReference>
<evidence type="ECO:0000256" key="12">
    <source>
        <dbReference type="SAM" id="Phobius"/>
    </source>
</evidence>
<dbReference type="PANTHER" id="PTHR48061">
    <property type="entry name" value="LEUCINE-RICH REPEAT RECEPTOR PROTEIN KINASE EMS1-LIKE-RELATED"/>
    <property type="match status" value="1"/>
</dbReference>
<evidence type="ECO:0000256" key="10">
    <source>
        <dbReference type="ARBA" id="ARBA00023170"/>
    </source>
</evidence>
<dbReference type="Pfam" id="PF13855">
    <property type="entry name" value="LRR_8"/>
    <property type="match status" value="2"/>
</dbReference>
<keyword evidence="9 12" id="KW-0472">Membrane</keyword>
<dbReference type="Pfam" id="PF13516">
    <property type="entry name" value="LRR_6"/>
    <property type="match status" value="1"/>
</dbReference>
<keyword evidence="4" id="KW-0433">Leucine-rich repeat</keyword>
<dbReference type="EMBL" id="KQ484656">
    <property type="protein sequence ID" value="KYP34202.1"/>
    <property type="molecule type" value="Genomic_DNA"/>
</dbReference>
<feature type="signal peptide" evidence="13">
    <location>
        <begin position="1"/>
        <end position="22"/>
    </location>
</feature>
<dbReference type="AlphaFoldDB" id="A0A151QVD3"/>
<evidence type="ECO:0000256" key="8">
    <source>
        <dbReference type="ARBA" id="ARBA00022989"/>
    </source>
</evidence>
<keyword evidence="3" id="KW-1003">Cell membrane</keyword>
<keyword evidence="15" id="KW-0808">Transferase</keyword>
<dbReference type="PROSITE" id="PS51450">
    <property type="entry name" value="LRR"/>
    <property type="match status" value="1"/>
</dbReference>
<keyword evidence="6 13" id="KW-0732">Signal</keyword>
<evidence type="ECO:0000256" key="6">
    <source>
        <dbReference type="ARBA" id="ARBA00022729"/>
    </source>
</evidence>
<feature type="chain" id="PRO_5007587540" evidence="13">
    <location>
        <begin position="23"/>
        <end position="616"/>
    </location>
</feature>
<keyword evidence="5 12" id="KW-0812">Transmembrane</keyword>
<dbReference type="InterPro" id="IPR032675">
    <property type="entry name" value="LRR_dom_sf"/>
</dbReference>
<dbReference type="Pfam" id="PF08263">
    <property type="entry name" value="LRRNT_2"/>
    <property type="match status" value="1"/>
</dbReference>
<accession>A0A151QVD3</accession>
<name>A0A151QVD3_CAJCA</name>
<keyword evidence="11" id="KW-0325">Glycoprotein</keyword>
<dbReference type="Pfam" id="PF00560">
    <property type="entry name" value="LRR_1"/>
    <property type="match status" value="6"/>
</dbReference>
<dbReference type="InterPro" id="IPR013210">
    <property type="entry name" value="LRR_N_plant-typ"/>
</dbReference>